<evidence type="ECO:0000256" key="9">
    <source>
        <dbReference type="ARBA" id="ARBA00023242"/>
    </source>
</evidence>
<keyword evidence="2" id="KW-0479">Metal-binding</keyword>
<evidence type="ECO:0000256" key="5">
    <source>
        <dbReference type="ARBA" id="ARBA00022833"/>
    </source>
</evidence>
<organism evidence="13 14">
    <name type="scientific">Aspergillus keveii</name>
    <dbReference type="NCBI Taxonomy" id="714993"/>
    <lineage>
        <taxon>Eukaryota</taxon>
        <taxon>Fungi</taxon>
        <taxon>Dikarya</taxon>
        <taxon>Ascomycota</taxon>
        <taxon>Pezizomycotina</taxon>
        <taxon>Eurotiomycetes</taxon>
        <taxon>Eurotiomycetidae</taxon>
        <taxon>Eurotiales</taxon>
        <taxon>Aspergillaceae</taxon>
        <taxon>Aspergillus</taxon>
        <taxon>Aspergillus subgen. Nidulantes</taxon>
    </lineage>
</organism>
<dbReference type="InterPro" id="IPR013087">
    <property type="entry name" value="Znf_C2H2_type"/>
</dbReference>
<dbReference type="SMART" id="SM00355">
    <property type="entry name" value="ZnF_C2H2"/>
    <property type="match status" value="2"/>
</dbReference>
<evidence type="ECO:0000313" key="13">
    <source>
        <dbReference type="EMBL" id="KAL2796599.1"/>
    </source>
</evidence>
<keyword evidence="5" id="KW-0862">Zinc</keyword>
<evidence type="ECO:0000256" key="7">
    <source>
        <dbReference type="ARBA" id="ARBA00023125"/>
    </source>
</evidence>
<accession>A0ABR4GC48</accession>
<sequence>MSESRHLCPQCPASFRRQEHLERHRACHRGDRPFCCTFCTQGFKRSDVLQRHWRTCKARVDAGAEIPRVSAAPRPKKRRACDRCVQLKKACSQSSPCEACHAKNHECTYRYAERTRVSDIVSPAMDTSVLDFATEFRASSTPSDTFSTLIESDFALNFQLDPAPFASVTGLEVSTSTSFTFGRFQFLDKFTSVTGFIRELAAVVTEMVLTDNGPDMPISLDFLPLSLPSLESTSLLTGRPGRPSIDTDWLSDPLAAVTNKLVYALKEVASNPSHGSSINLTWSPFIEKVCVQFFSPPNVRRYLAYFWSFWYPNCPIIHKPTFDVCNTPHTLLLSMTLIGASFAPEEGTHRNAKLWFDSAEELIFADEHFRRAVSTGDRTADDFTIHRDAVKALQAAYLMCLLQNWEGDANSKRRIRRVRFSMVTSIARELGFAPGSHHEPTIEDDNWGRFVSKEEFNRTLAYIFLLDTAFVIFNNTPPKVSVSELNIDLLSSERCFQATTATDCFAYLAERDKTSPIAVHSFTGLVFRICQGDLSAPERDYIAQLGKLNLFMIVSAFHTLLFHARNTLAPQAAIIPIQQGLNNWKLIWAEHESHDTLDPLCPGLGSPVECWKRTGFMEHAPEYWTLAQAIIVSVQQAQTMSDPELSSSLGQLLTRFDENDMNQLHRFIKWVSNTGILTV</sequence>
<evidence type="ECO:0000256" key="1">
    <source>
        <dbReference type="ARBA" id="ARBA00004123"/>
    </source>
</evidence>
<dbReference type="PANTHER" id="PTHR40626:SF3">
    <property type="entry name" value="TRANSCRIPTION FACTOR WITH C2H2 AND ZN(2)-CYS(6) DNA BINDING DOMAIN (EUROFUNG)-RELATED"/>
    <property type="match status" value="1"/>
</dbReference>
<evidence type="ECO:0000313" key="14">
    <source>
        <dbReference type="Proteomes" id="UP001610563"/>
    </source>
</evidence>
<dbReference type="InterPro" id="IPR051059">
    <property type="entry name" value="VerF-like"/>
</dbReference>
<keyword evidence="8" id="KW-0804">Transcription</keyword>
<keyword evidence="4 10" id="KW-0863">Zinc-finger</keyword>
<evidence type="ECO:0000256" key="4">
    <source>
        <dbReference type="ARBA" id="ARBA00022771"/>
    </source>
</evidence>
<evidence type="ECO:0000256" key="2">
    <source>
        <dbReference type="ARBA" id="ARBA00022723"/>
    </source>
</evidence>
<comment type="subcellular location">
    <subcellularLocation>
        <location evidence="1">Nucleus</location>
    </subcellularLocation>
</comment>
<feature type="domain" description="Zn(2)-C6 fungal-type" evidence="11">
    <location>
        <begin position="80"/>
        <end position="109"/>
    </location>
</feature>
<dbReference type="CDD" id="cd12148">
    <property type="entry name" value="fungal_TF_MHR"/>
    <property type="match status" value="1"/>
</dbReference>
<evidence type="ECO:0000259" key="11">
    <source>
        <dbReference type="PROSITE" id="PS50048"/>
    </source>
</evidence>
<proteinExistence type="predicted"/>
<evidence type="ECO:0000256" key="6">
    <source>
        <dbReference type="ARBA" id="ARBA00023015"/>
    </source>
</evidence>
<evidence type="ECO:0000259" key="12">
    <source>
        <dbReference type="PROSITE" id="PS50157"/>
    </source>
</evidence>
<dbReference type="InterPro" id="IPR001138">
    <property type="entry name" value="Zn2Cys6_DnaBD"/>
</dbReference>
<dbReference type="PROSITE" id="PS00028">
    <property type="entry name" value="ZINC_FINGER_C2H2_1"/>
    <property type="match status" value="1"/>
</dbReference>
<feature type="domain" description="C2H2-type" evidence="12">
    <location>
        <begin position="6"/>
        <end position="33"/>
    </location>
</feature>
<dbReference type="InterPro" id="IPR036864">
    <property type="entry name" value="Zn2-C6_fun-type_DNA-bd_sf"/>
</dbReference>
<dbReference type="PANTHER" id="PTHR40626">
    <property type="entry name" value="MIP31509P"/>
    <property type="match status" value="1"/>
</dbReference>
<dbReference type="SUPFAM" id="SSF57701">
    <property type="entry name" value="Zn2/Cys6 DNA-binding domain"/>
    <property type="match status" value="1"/>
</dbReference>
<dbReference type="EMBL" id="JBFTWV010000025">
    <property type="protein sequence ID" value="KAL2796599.1"/>
    <property type="molecule type" value="Genomic_DNA"/>
</dbReference>
<evidence type="ECO:0000256" key="8">
    <source>
        <dbReference type="ARBA" id="ARBA00023163"/>
    </source>
</evidence>
<dbReference type="PROSITE" id="PS50048">
    <property type="entry name" value="ZN2_CY6_FUNGAL_2"/>
    <property type="match status" value="1"/>
</dbReference>
<dbReference type="SUPFAM" id="SSF57667">
    <property type="entry name" value="beta-beta-alpha zinc fingers"/>
    <property type="match status" value="1"/>
</dbReference>
<dbReference type="Pfam" id="PF04082">
    <property type="entry name" value="Fungal_trans"/>
    <property type="match status" value="1"/>
</dbReference>
<dbReference type="InterPro" id="IPR007219">
    <property type="entry name" value="XnlR_reg_dom"/>
</dbReference>
<dbReference type="InterPro" id="IPR036236">
    <property type="entry name" value="Znf_C2H2_sf"/>
</dbReference>
<keyword evidence="14" id="KW-1185">Reference proteome</keyword>
<dbReference type="CDD" id="cd00067">
    <property type="entry name" value="GAL4"/>
    <property type="match status" value="1"/>
</dbReference>
<evidence type="ECO:0000256" key="10">
    <source>
        <dbReference type="PROSITE-ProRule" id="PRU00042"/>
    </source>
</evidence>
<protein>
    <submittedName>
        <fullName evidence="13">Uncharacterized protein</fullName>
    </submittedName>
</protein>
<keyword evidence="3" id="KW-0677">Repeat</keyword>
<keyword evidence="7" id="KW-0238">DNA-binding</keyword>
<keyword evidence="6" id="KW-0805">Transcription regulation</keyword>
<dbReference type="Gene3D" id="3.30.160.60">
    <property type="entry name" value="Classic Zinc Finger"/>
    <property type="match status" value="2"/>
</dbReference>
<reference evidence="13 14" key="1">
    <citation type="submission" date="2024-07" db="EMBL/GenBank/DDBJ databases">
        <title>Section-level genome sequencing and comparative genomics of Aspergillus sections Usti and Cavernicolus.</title>
        <authorList>
            <consortium name="Lawrence Berkeley National Laboratory"/>
            <person name="Nybo J.L."/>
            <person name="Vesth T.C."/>
            <person name="Theobald S."/>
            <person name="Frisvad J.C."/>
            <person name="Larsen T.O."/>
            <person name="Kjaerboelling I."/>
            <person name="Rothschild-Mancinelli K."/>
            <person name="Lyhne E.K."/>
            <person name="Kogle M.E."/>
            <person name="Barry K."/>
            <person name="Clum A."/>
            <person name="Na H."/>
            <person name="Ledsgaard L."/>
            <person name="Lin J."/>
            <person name="Lipzen A."/>
            <person name="Kuo A."/>
            <person name="Riley R."/>
            <person name="Mondo S."/>
            <person name="Labutti K."/>
            <person name="Haridas S."/>
            <person name="Pangalinan J."/>
            <person name="Salamov A.A."/>
            <person name="Simmons B.A."/>
            <person name="Magnuson J.K."/>
            <person name="Chen J."/>
            <person name="Drula E."/>
            <person name="Henrissat B."/>
            <person name="Wiebenga A."/>
            <person name="Lubbers R.J."/>
            <person name="Gomes A.C."/>
            <person name="Makela M.R."/>
            <person name="Stajich J."/>
            <person name="Grigoriev I.V."/>
            <person name="Mortensen U.H."/>
            <person name="De Vries R.P."/>
            <person name="Baker S.E."/>
            <person name="Andersen M.R."/>
        </authorList>
    </citation>
    <scope>NUCLEOTIDE SEQUENCE [LARGE SCALE GENOMIC DNA]</scope>
    <source>
        <strain evidence="13 14">CBS 209.92</strain>
    </source>
</reference>
<dbReference type="Gene3D" id="4.10.240.10">
    <property type="entry name" value="Zn(2)-C6 fungal-type DNA-binding domain"/>
    <property type="match status" value="1"/>
</dbReference>
<keyword evidence="9" id="KW-0539">Nucleus</keyword>
<gene>
    <name evidence="13" type="ORF">BJX66DRAFT_323900</name>
</gene>
<comment type="caution">
    <text evidence="13">The sequence shown here is derived from an EMBL/GenBank/DDBJ whole genome shotgun (WGS) entry which is preliminary data.</text>
</comment>
<evidence type="ECO:0000256" key="3">
    <source>
        <dbReference type="ARBA" id="ARBA00022737"/>
    </source>
</evidence>
<name>A0ABR4GC48_9EURO</name>
<dbReference type="PROSITE" id="PS50157">
    <property type="entry name" value="ZINC_FINGER_C2H2_2"/>
    <property type="match status" value="1"/>
</dbReference>
<dbReference type="Proteomes" id="UP001610563">
    <property type="component" value="Unassembled WGS sequence"/>
</dbReference>